<evidence type="ECO:0000313" key="2">
    <source>
        <dbReference type="EMBL" id="AZA60892.1"/>
    </source>
</evidence>
<dbReference type="RefSeq" id="WP_123885814.1">
    <property type="nucleotide sequence ID" value="NZ_CP033928.1"/>
</dbReference>
<organism evidence="2 3">
    <name type="scientific">Chryseobacterium indoltheticum</name>
    <dbReference type="NCBI Taxonomy" id="254"/>
    <lineage>
        <taxon>Bacteria</taxon>
        <taxon>Pseudomonadati</taxon>
        <taxon>Bacteroidota</taxon>
        <taxon>Flavobacteriia</taxon>
        <taxon>Flavobacteriales</taxon>
        <taxon>Weeksellaceae</taxon>
        <taxon>Chryseobacterium group</taxon>
        <taxon>Chryseobacterium</taxon>
    </lineage>
</organism>
<accession>A0A3G6MYP8</accession>
<evidence type="ECO:0000313" key="3">
    <source>
        <dbReference type="Proteomes" id="UP000269076"/>
    </source>
</evidence>
<reference evidence="2 3" key="1">
    <citation type="submission" date="2018-11" db="EMBL/GenBank/DDBJ databases">
        <title>Proposal to divide the Flavobacteriaceae and reorganize its genera based on Amino Acid Identity values calculated from whole genome sequences.</title>
        <authorList>
            <person name="Nicholson A.C."/>
            <person name="Gulvik C.A."/>
            <person name="Whitney A.M."/>
            <person name="Humrighouse B.W."/>
            <person name="Bell M."/>
            <person name="Holmes B."/>
            <person name="Steigerwalt A."/>
            <person name="Villarma A."/>
            <person name="Sheth M."/>
            <person name="Batra D."/>
            <person name="Pryor J."/>
            <person name="Bernardet J.-F."/>
            <person name="Hugo C."/>
            <person name="Kampfer P."/>
            <person name="Newman J."/>
            <person name="Mcquiston J.R."/>
        </authorList>
    </citation>
    <scope>NUCLEOTIDE SEQUENCE [LARGE SCALE GENOMIC DNA]</scope>
    <source>
        <strain evidence="2 3">G0211</strain>
    </source>
</reference>
<dbReference type="AlphaFoldDB" id="A0A3G6MYP8"/>
<dbReference type="Pfam" id="PF20448">
    <property type="entry name" value="DUF6705"/>
    <property type="match status" value="1"/>
</dbReference>
<proteinExistence type="predicted"/>
<sequence>MRNIILCIGVFVVLSCKAQQTPLPLNTFMDDIPQGAYVKDLNNELNPYIGVYKANYEGNEITLFINKVEHKLEKSVDKNYFMDVLDVKYTVKNSSGLILQDTHNNNSYNIKLYSIRVRSSNNSVAFYYSGTNCKVGWGSIILKRLNSTQLLWEYYPNSRIITNATCPPGTDTTVYLPVTDDELIFTKQ</sequence>
<dbReference type="EMBL" id="CP033928">
    <property type="protein sequence ID" value="AZA60892.1"/>
    <property type="molecule type" value="Genomic_DNA"/>
</dbReference>
<feature type="domain" description="DUF6705" evidence="1">
    <location>
        <begin position="1"/>
        <end position="188"/>
    </location>
</feature>
<evidence type="ECO:0000259" key="1">
    <source>
        <dbReference type="Pfam" id="PF20448"/>
    </source>
</evidence>
<dbReference type="Proteomes" id="UP000269076">
    <property type="component" value="Chromosome"/>
</dbReference>
<gene>
    <name evidence="2" type="ORF">EG340_07480</name>
</gene>
<name>A0A3G6MYP8_9FLAO</name>
<protein>
    <recommendedName>
        <fullName evidence="1">DUF6705 domain-containing protein</fullName>
    </recommendedName>
</protein>
<dbReference type="InterPro" id="IPR046551">
    <property type="entry name" value="DUF6705"/>
</dbReference>
<dbReference type="PROSITE" id="PS51257">
    <property type="entry name" value="PROKAR_LIPOPROTEIN"/>
    <property type="match status" value="1"/>
</dbReference>